<evidence type="ECO:0000313" key="3">
    <source>
        <dbReference type="Proteomes" id="UP000660675"/>
    </source>
</evidence>
<dbReference type="Proteomes" id="UP000660675">
    <property type="component" value="Unassembled WGS sequence"/>
</dbReference>
<feature type="region of interest" description="Disordered" evidence="1">
    <location>
        <begin position="40"/>
        <end position="117"/>
    </location>
</feature>
<evidence type="ECO:0000256" key="1">
    <source>
        <dbReference type="SAM" id="MobiDB-lite"/>
    </source>
</evidence>
<accession>A0ABQ2VZH5</accession>
<keyword evidence="3" id="KW-1185">Reference proteome</keyword>
<protein>
    <submittedName>
        <fullName evidence="2">Uncharacterized protein</fullName>
    </submittedName>
</protein>
<dbReference type="EMBL" id="BMTF01000007">
    <property type="protein sequence ID" value="GGV83181.1"/>
    <property type="molecule type" value="Genomic_DNA"/>
</dbReference>
<feature type="region of interest" description="Disordered" evidence="1">
    <location>
        <begin position="1"/>
        <end position="23"/>
    </location>
</feature>
<reference evidence="3" key="1">
    <citation type="journal article" date="2019" name="Int. J. Syst. Evol. Microbiol.">
        <title>The Global Catalogue of Microorganisms (GCM) 10K type strain sequencing project: providing services to taxonomists for standard genome sequencing and annotation.</title>
        <authorList>
            <consortium name="The Broad Institute Genomics Platform"/>
            <consortium name="The Broad Institute Genome Sequencing Center for Infectious Disease"/>
            <person name="Wu L."/>
            <person name="Ma J."/>
        </authorList>
    </citation>
    <scope>NUCLEOTIDE SEQUENCE [LARGE SCALE GENOMIC DNA]</scope>
    <source>
        <strain evidence="3">JCM 4376</strain>
    </source>
</reference>
<gene>
    <name evidence="2" type="ORF">GCM10015535_25730</name>
</gene>
<comment type="caution">
    <text evidence="2">The sequence shown here is derived from an EMBL/GenBank/DDBJ whole genome shotgun (WGS) entry which is preliminary data.</text>
</comment>
<proteinExistence type="predicted"/>
<sequence length="117" mass="13000">MTTRVERSTSFTSAPDTRAPHFGFSNTDEFNELLKESSLGIRARQDPTLPARRPTDHPAPAREDIRKVKAKFRRAERKMGPHVAPQNCPVGCRHRDEGALTGQDSAPGAVRRPVTAR</sequence>
<name>A0ABQ2VZH5_9ACTN</name>
<feature type="compositionally biased region" description="Basic and acidic residues" evidence="1">
    <location>
        <begin position="53"/>
        <end position="67"/>
    </location>
</feature>
<evidence type="ECO:0000313" key="2">
    <source>
        <dbReference type="EMBL" id="GGV83181.1"/>
    </source>
</evidence>
<organism evidence="2 3">
    <name type="scientific">Streptomyces gelaticus</name>
    <dbReference type="NCBI Taxonomy" id="285446"/>
    <lineage>
        <taxon>Bacteria</taxon>
        <taxon>Bacillati</taxon>
        <taxon>Actinomycetota</taxon>
        <taxon>Actinomycetes</taxon>
        <taxon>Kitasatosporales</taxon>
        <taxon>Streptomycetaceae</taxon>
        <taxon>Streptomyces</taxon>
    </lineage>
</organism>